<comment type="function">
    <text evidence="1">Required for biogenesis of the 60S ribosomal subunit.</text>
</comment>
<feature type="region of interest" description="Disordered" evidence="7">
    <location>
        <begin position="279"/>
        <end position="333"/>
    </location>
</feature>
<evidence type="ECO:0000313" key="9">
    <source>
        <dbReference type="Proteomes" id="UP000675881"/>
    </source>
</evidence>
<evidence type="ECO:0000256" key="7">
    <source>
        <dbReference type="SAM" id="MobiDB-lite"/>
    </source>
</evidence>
<dbReference type="GO" id="GO:0000027">
    <property type="term" value="P:ribosomal large subunit assembly"/>
    <property type="evidence" value="ECO:0007669"/>
    <property type="project" value="TreeGrafter"/>
</dbReference>
<dbReference type="GO" id="GO:0005730">
    <property type="term" value="C:nucleolus"/>
    <property type="evidence" value="ECO:0007669"/>
    <property type="project" value="UniProtKB-SubCell"/>
</dbReference>
<proteinExistence type="inferred from homology"/>
<dbReference type="SMART" id="SM00879">
    <property type="entry name" value="Brix"/>
    <property type="match status" value="1"/>
</dbReference>
<dbReference type="PANTHER" id="PTHR13634:SF0">
    <property type="entry name" value="RIBOSOME BIOGENESIS PROTEIN BRX1 HOMOLOG"/>
    <property type="match status" value="1"/>
</dbReference>
<evidence type="ECO:0000256" key="1">
    <source>
        <dbReference type="ARBA" id="ARBA00003439"/>
    </source>
</evidence>
<dbReference type="GO" id="GO:0006364">
    <property type="term" value="P:rRNA processing"/>
    <property type="evidence" value="ECO:0007669"/>
    <property type="project" value="InterPro"/>
</dbReference>
<protein>
    <recommendedName>
        <fullName evidence="4">Ribosome biogenesis protein BRX1 homolog</fullName>
    </recommendedName>
</protein>
<keyword evidence="6" id="KW-0539">Nucleus</keyword>
<dbReference type="PANTHER" id="PTHR13634">
    <property type="entry name" value="RIBOSOME BIOGENESIS PROTEIN BRIX"/>
    <property type="match status" value="1"/>
</dbReference>
<accession>A0A7R8CTI8</accession>
<dbReference type="AlphaFoldDB" id="A0A7R8CTI8"/>
<dbReference type="OrthoDB" id="1638493at2759"/>
<evidence type="ECO:0000256" key="4">
    <source>
        <dbReference type="ARBA" id="ARBA00020522"/>
    </source>
</evidence>
<comment type="subcellular location">
    <subcellularLocation>
        <location evidence="2">Nucleus</location>
        <location evidence="2">Nucleolus</location>
    </subcellularLocation>
</comment>
<dbReference type="InterPro" id="IPR026532">
    <property type="entry name" value="BRX1"/>
</dbReference>
<sequence length="333" mass="38260">MSPCYTFINIKLLNGFHNNIQACKAWLTRAYLEQYAMNSNSKTWRNKERVLVLGTRGISSRDRHLMEDFKTLMPHAKGDSKMDVKDTLFSLNQMAEMKNCKKVLLFQGKRKKDLYLWAASLPDGPSLHCQVENVHTTSELKMTGNCLKGSRPLLSFDPNFSSSHHWSIIKELFIQIWGVPNKHPKSQPFFDRVYTFSIQKDSKIAFRHYQIVEENGSLAEIGPRMILNPIKIIEGSFSGVTLWNNPHYVSPTAYRSQFKVLKGMKYAKSVDSKAAFEENRPKMPTYQTDVTDDVFKANTNEDEDEEEVEDGPPPKKKAKKKPKRKGKSIAVEF</sequence>
<dbReference type="EMBL" id="HG994583">
    <property type="protein sequence ID" value="CAF2926836.1"/>
    <property type="molecule type" value="Genomic_DNA"/>
</dbReference>
<feature type="compositionally biased region" description="Basic residues" evidence="7">
    <location>
        <begin position="314"/>
        <end position="327"/>
    </location>
</feature>
<comment type="similarity">
    <text evidence="3">Belongs to the BRX1 family.</text>
</comment>
<feature type="compositionally biased region" description="Acidic residues" evidence="7">
    <location>
        <begin position="300"/>
        <end position="310"/>
    </location>
</feature>
<dbReference type="Proteomes" id="UP000675881">
    <property type="component" value="Chromosome 4"/>
</dbReference>
<evidence type="ECO:0000313" key="8">
    <source>
        <dbReference type="EMBL" id="CAF2926836.1"/>
    </source>
</evidence>
<evidence type="ECO:0000256" key="3">
    <source>
        <dbReference type="ARBA" id="ARBA00006369"/>
    </source>
</evidence>
<dbReference type="PROSITE" id="PS50833">
    <property type="entry name" value="BRIX"/>
    <property type="match status" value="1"/>
</dbReference>
<organism evidence="8 9">
    <name type="scientific">Lepeophtheirus salmonis</name>
    <name type="common">Salmon louse</name>
    <name type="synonym">Caligus salmonis</name>
    <dbReference type="NCBI Taxonomy" id="72036"/>
    <lineage>
        <taxon>Eukaryota</taxon>
        <taxon>Metazoa</taxon>
        <taxon>Ecdysozoa</taxon>
        <taxon>Arthropoda</taxon>
        <taxon>Crustacea</taxon>
        <taxon>Multicrustacea</taxon>
        <taxon>Hexanauplia</taxon>
        <taxon>Copepoda</taxon>
        <taxon>Siphonostomatoida</taxon>
        <taxon>Caligidae</taxon>
        <taxon>Lepeophtheirus</taxon>
    </lineage>
</organism>
<evidence type="ECO:0000256" key="2">
    <source>
        <dbReference type="ARBA" id="ARBA00004604"/>
    </source>
</evidence>
<dbReference type="Pfam" id="PF04427">
    <property type="entry name" value="Brix"/>
    <property type="match status" value="1"/>
</dbReference>
<gene>
    <name evidence="8" type="ORF">LSAA_8728</name>
</gene>
<name>A0A7R8CTI8_LEPSM</name>
<keyword evidence="5" id="KW-0690">Ribosome biogenesis</keyword>
<dbReference type="InterPro" id="IPR007109">
    <property type="entry name" value="Brix"/>
</dbReference>
<keyword evidence="9" id="KW-1185">Reference proteome</keyword>
<evidence type="ECO:0000256" key="6">
    <source>
        <dbReference type="ARBA" id="ARBA00023242"/>
    </source>
</evidence>
<evidence type="ECO:0000256" key="5">
    <source>
        <dbReference type="ARBA" id="ARBA00022517"/>
    </source>
</evidence>
<dbReference type="GO" id="GO:0019843">
    <property type="term" value="F:rRNA binding"/>
    <property type="evidence" value="ECO:0007669"/>
    <property type="project" value="InterPro"/>
</dbReference>
<reference evidence="8" key="1">
    <citation type="submission" date="2021-02" db="EMBL/GenBank/DDBJ databases">
        <authorList>
            <person name="Bekaert M."/>
        </authorList>
    </citation>
    <scope>NUCLEOTIDE SEQUENCE</scope>
    <source>
        <strain evidence="8">IoA-00</strain>
    </source>
</reference>
<dbReference type="SUPFAM" id="SSF52954">
    <property type="entry name" value="Class II aaRS ABD-related"/>
    <property type="match status" value="1"/>
</dbReference>